<evidence type="ECO:0000313" key="2">
    <source>
        <dbReference type="EMBL" id="RKP04988.1"/>
    </source>
</evidence>
<sequence>MILIAVAILVFWPNGKHFEVVSIKRMPNFGVRSSGSNIGFNGTYTAELQLSNPGYIGWNFELIETKMSDKESKKKLGSGSVADVTIPRKQTQNITMPIAISYAGSGDNDEVVSRFAHICDQPRQEMEVELTTEISNKAISWIYKPVIKRDIKLACTE</sequence>
<dbReference type="AlphaFoldDB" id="A0A4P9XH86"/>
<protein>
    <recommendedName>
        <fullName evidence="4">Late embryogenesis abundant protein LEA-2 subgroup domain-containing protein</fullName>
    </recommendedName>
</protein>
<proteinExistence type="predicted"/>
<name>A0A4P9XH86_9FUNG</name>
<organism evidence="2 3">
    <name type="scientific">Thamnocephalis sphaerospora</name>
    <dbReference type="NCBI Taxonomy" id="78915"/>
    <lineage>
        <taxon>Eukaryota</taxon>
        <taxon>Fungi</taxon>
        <taxon>Fungi incertae sedis</taxon>
        <taxon>Zoopagomycota</taxon>
        <taxon>Zoopagomycotina</taxon>
        <taxon>Zoopagomycetes</taxon>
        <taxon>Zoopagales</taxon>
        <taxon>Sigmoideomycetaceae</taxon>
        <taxon>Thamnocephalis</taxon>
    </lineage>
</organism>
<evidence type="ECO:0000313" key="3">
    <source>
        <dbReference type="Proteomes" id="UP000271241"/>
    </source>
</evidence>
<accession>A0A4P9XH86</accession>
<dbReference type="Proteomes" id="UP000271241">
    <property type="component" value="Unassembled WGS sequence"/>
</dbReference>
<feature type="signal peptide" evidence="1">
    <location>
        <begin position="1"/>
        <end position="17"/>
    </location>
</feature>
<keyword evidence="3" id="KW-1185">Reference proteome</keyword>
<evidence type="ECO:0008006" key="4">
    <source>
        <dbReference type="Google" id="ProtNLM"/>
    </source>
</evidence>
<evidence type="ECO:0000256" key="1">
    <source>
        <dbReference type="SAM" id="SignalP"/>
    </source>
</evidence>
<dbReference type="Gene3D" id="2.60.40.1820">
    <property type="match status" value="1"/>
</dbReference>
<feature type="chain" id="PRO_5021011201" description="Late embryogenesis abundant protein LEA-2 subgroup domain-containing protein" evidence="1">
    <location>
        <begin position="18"/>
        <end position="157"/>
    </location>
</feature>
<dbReference type="EMBL" id="KZ993330">
    <property type="protein sequence ID" value="RKP04988.1"/>
    <property type="molecule type" value="Genomic_DNA"/>
</dbReference>
<reference evidence="3" key="1">
    <citation type="journal article" date="2018" name="Nat. Microbiol.">
        <title>Leveraging single-cell genomics to expand the fungal tree of life.</title>
        <authorList>
            <person name="Ahrendt S.R."/>
            <person name="Quandt C.A."/>
            <person name="Ciobanu D."/>
            <person name="Clum A."/>
            <person name="Salamov A."/>
            <person name="Andreopoulos B."/>
            <person name="Cheng J.F."/>
            <person name="Woyke T."/>
            <person name="Pelin A."/>
            <person name="Henrissat B."/>
            <person name="Reynolds N.K."/>
            <person name="Benny G.L."/>
            <person name="Smith M.E."/>
            <person name="James T.Y."/>
            <person name="Grigoriev I.V."/>
        </authorList>
    </citation>
    <scope>NUCLEOTIDE SEQUENCE [LARGE SCALE GENOMIC DNA]</scope>
    <source>
        <strain evidence="3">RSA 1356</strain>
    </source>
</reference>
<gene>
    <name evidence="2" type="ORF">THASP1DRAFT_26454</name>
</gene>
<keyword evidence="1" id="KW-0732">Signal</keyword>